<dbReference type="GO" id="GO:0035336">
    <property type="term" value="P:long-chain fatty-acyl-CoA metabolic process"/>
    <property type="evidence" value="ECO:0007669"/>
    <property type="project" value="TreeGrafter"/>
</dbReference>
<dbReference type="PANTHER" id="PTHR11011:SF45">
    <property type="entry name" value="FATTY ACYL-COA REDUCTASE CG8306-RELATED"/>
    <property type="match status" value="1"/>
</dbReference>
<evidence type="ECO:0000256" key="1">
    <source>
        <dbReference type="RuleBase" id="RU363097"/>
    </source>
</evidence>
<keyword evidence="1" id="KW-0521">NADP</keyword>
<comment type="similarity">
    <text evidence="1">Belongs to the fatty acyl-CoA reductase family.</text>
</comment>
<dbReference type="PANTHER" id="PTHR11011">
    <property type="entry name" value="MALE STERILITY PROTEIN 2-RELATED"/>
    <property type="match status" value="1"/>
</dbReference>
<dbReference type="GO" id="GO:0102965">
    <property type="term" value="F:alcohol-forming long-chain fatty acyl-CoA reductase activity"/>
    <property type="evidence" value="ECO:0007669"/>
    <property type="project" value="UniProtKB-EC"/>
</dbReference>
<comment type="catalytic activity">
    <reaction evidence="1">
        <text>a long-chain fatty acyl-CoA + 2 NADPH + 2 H(+) = a long-chain primary fatty alcohol + 2 NADP(+) + CoA</text>
        <dbReference type="Rhea" id="RHEA:52716"/>
        <dbReference type="ChEBI" id="CHEBI:15378"/>
        <dbReference type="ChEBI" id="CHEBI:57287"/>
        <dbReference type="ChEBI" id="CHEBI:57783"/>
        <dbReference type="ChEBI" id="CHEBI:58349"/>
        <dbReference type="ChEBI" id="CHEBI:77396"/>
        <dbReference type="ChEBI" id="CHEBI:83139"/>
        <dbReference type="EC" id="1.2.1.84"/>
    </reaction>
</comment>
<name>A0A8J2KJ85_9HEXA</name>
<keyword evidence="1" id="KW-0443">Lipid metabolism</keyword>
<dbReference type="Proteomes" id="UP000708208">
    <property type="component" value="Unassembled WGS sequence"/>
</dbReference>
<dbReference type="EMBL" id="CAJVCH010345742">
    <property type="protein sequence ID" value="CAG7815510.1"/>
    <property type="molecule type" value="Genomic_DNA"/>
</dbReference>
<comment type="function">
    <text evidence="1">Catalyzes the reduction of fatty acyl-CoA to fatty alcohols.</text>
</comment>
<keyword evidence="4" id="KW-1185">Reference proteome</keyword>
<feature type="domain" description="Thioester reductase (TE)" evidence="2">
    <location>
        <begin position="21"/>
        <end position="243"/>
    </location>
</feature>
<evidence type="ECO:0000313" key="3">
    <source>
        <dbReference type="EMBL" id="CAG7815510.1"/>
    </source>
</evidence>
<gene>
    <name evidence="3" type="ORF">AFUS01_LOCUS26186</name>
</gene>
<accession>A0A8J2KJ85</accession>
<keyword evidence="1" id="KW-0560">Oxidoreductase</keyword>
<dbReference type="InterPro" id="IPR013120">
    <property type="entry name" value="FAR_NAD-bd"/>
</dbReference>
<dbReference type="GO" id="GO:0080019">
    <property type="term" value="F:alcohol-forming very long-chain fatty acyl-CoA reductase activity"/>
    <property type="evidence" value="ECO:0007669"/>
    <property type="project" value="InterPro"/>
</dbReference>
<evidence type="ECO:0000259" key="2">
    <source>
        <dbReference type="Pfam" id="PF07993"/>
    </source>
</evidence>
<dbReference type="InterPro" id="IPR026055">
    <property type="entry name" value="FAR"/>
</dbReference>
<dbReference type="Pfam" id="PF07993">
    <property type="entry name" value="NAD_binding_4"/>
    <property type="match status" value="1"/>
</dbReference>
<dbReference type="EC" id="1.2.1.84" evidence="1"/>
<dbReference type="OrthoDB" id="429813at2759"/>
<dbReference type="CDD" id="cd05236">
    <property type="entry name" value="FAR-N_SDR_e"/>
    <property type="match status" value="1"/>
</dbReference>
<sequence length="263" mass="29135">MKYGGQGHQPCQFGLPGAIFLLYRPTITKVFVLVRSKKDKSGDERITEVLQTELFNKVREENPKSLEKVIPINGDVAYDELGLSKEDAAMLREDVSVVIHSAANVNFGASLHDVLKINVGGTKNMLDWAKQLKYLKAFVHISTAYSNSDRLDIAEKVYPNQISPHAALQLCSLLPTEILTSISPQLRRGNIMPYTFSKHLAEILVDESRFDIPVCIVRPAIVTAANKEPIPGWVDNLTGFNGMGSSRWLGPSQSTEWLLLTTG</sequence>
<dbReference type="GO" id="GO:0005777">
    <property type="term" value="C:peroxisome"/>
    <property type="evidence" value="ECO:0007669"/>
    <property type="project" value="TreeGrafter"/>
</dbReference>
<proteinExistence type="inferred from homology"/>
<organism evidence="3 4">
    <name type="scientific">Allacma fusca</name>
    <dbReference type="NCBI Taxonomy" id="39272"/>
    <lineage>
        <taxon>Eukaryota</taxon>
        <taxon>Metazoa</taxon>
        <taxon>Ecdysozoa</taxon>
        <taxon>Arthropoda</taxon>
        <taxon>Hexapoda</taxon>
        <taxon>Collembola</taxon>
        <taxon>Symphypleona</taxon>
        <taxon>Sminthuridae</taxon>
        <taxon>Allacma</taxon>
    </lineage>
</organism>
<evidence type="ECO:0000313" key="4">
    <source>
        <dbReference type="Proteomes" id="UP000708208"/>
    </source>
</evidence>
<keyword evidence="1" id="KW-0444">Lipid biosynthesis</keyword>
<dbReference type="AlphaFoldDB" id="A0A8J2KJ85"/>
<protein>
    <recommendedName>
        <fullName evidence="1">Fatty acyl-CoA reductase</fullName>
        <ecNumber evidence="1">1.2.1.84</ecNumber>
    </recommendedName>
</protein>
<comment type="caution">
    <text evidence="3">The sequence shown here is derived from an EMBL/GenBank/DDBJ whole genome shotgun (WGS) entry which is preliminary data.</text>
</comment>
<reference evidence="3" key="1">
    <citation type="submission" date="2021-06" db="EMBL/GenBank/DDBJ databases">
        <authorList>
            <person name="Hodson N. C."/>
            <person name="Mongue J. A."/>
            <person name="Jaron S. K."/>
        </authorList>
    </citation>
    <scope>NUCLEOTIDE SEQUENCE</scope>
</reference>